<keyword evidence="3" id="KW-1185">Reference proteome</keyword>
<evidence type="ECO:0000259" key="1">
    <source>
        <dbReference type="Pfam" id="PF01814"/>
    </source>
</evidence>
<dbReference type="RefSeq" id="WP_092521400.1">
    <property type="nucleotide sequence ID" value="NZ_FNKO01000001.1"/>
</dbReference>
<organism evidence="2 3">
    <name type="scientific">Actinopolyspora saharensis</name>
    <dbReference type="NCBI Taxonomy" id="995062"/>
    <lineage>
        <taxon>Bacteria</taxon>
        <taxon>Bacillati</taxon>
        <taxon>Actinomycetota</taxon>
        <taxon>Actinomycetes</taxon>
        <taxon>Actinopolysporales</taxon>
        <taxon>Actinopolysporaceae</taxon>
        <taxon>Actinopolyspora</taxon>
    </lineage>
</organism>
<accession>A0A1H0ZFU5</accession>
<dbReference type="EMBL" id="FNKO01000001">
    <property type="protein sequence ID" value="SDQ25961.1"/>
    <property type="molecule type" value="Genomic_DNA"/>
</dbReference>
<dbReference type="PANTHER" id="PTHR35585:SF1">
    <property type="entry name" value="HHE DOMAIN PROTEIN (AFU_ORTHOLOGUE AFUA_4G00730)"/>
    <property type="match status" value="1"/>
</dbReference>
<dbReference type="OrthoDB" id="5183396at2"/>
<feature type="domain" description="Hemerythrin-like" evidence="1">
    <location>
        <begin position="12"/>
        <end position="130"/>
    </location>
</feature>
<protein>
    <submittedName>
        <fullName evidence="2">Hemerythrin HHE cation binding domain-containing protein</fullName>
    </submittedName>
</protein>
<dbReference type="AlphaFoldDB" id="A0A1H0ZFU5"/>
<dbReference type="Proteomes" id="UP000199301">
    <property type="component" value="Unassembled WGS sequence"/>
</dbReference>
<evidence type="ECO:0000313" key="3">
    <source>
        <dbReference type="Proteomes" id="UP000199301"/>
    </source>
</evidence>
<dbReference type="Gene3D" id="1.20.120.520">
    <property type="entry name" value="nmb1532 protein domain like"/>
    <property type="match status" value="1"/>
</dbReference>
<dbReference type="STRING" id="995062.SAMN04489718_1004"/>
<reference evidence="3" key="1">
    <citation type="submission" date="2016-10" db="EMBL/GenBank/DDBJ databases">
        <authorList>
            <person name="Varghese N."/>
            <person name="Submissions S."/>
        </authorList>
    </citation>
    <scope>NUCLEOTIDE SEQUENCE [LARGE SCALE GENOMIC DNA]</scope>
    <source>
        <strain evidence="3">DSM 45459</strain>
    </source>
</reference>
<sequence>MLRELVTNEGDLIDIVDNDHRTLERAFAEYENDSGDSWDRRGLVEYITAEMIRHMVAEEEYLYPAVQEKLPELRAAAERELSEHARFERELKALERTPSDQEEFDRRARALFQDFRQHTRGEERELLPRLHSACSARQLLALGSKITMVRSVAPTRPHPAAPDHSPANMLLNPGMGLVDRVRDALFDKQR</sequence>
<gene>
    <name evidence="2" type="ORF">SAMN04489718_1004</name>
</gene>
<name>A0A1H0ZFU5_9ACTN</name>
<dbReference type="PANTHER" id="PTHR35585">
    <property type="entry name" value="HHE DOMAIN PROTEIN (AFU_ORTHOLOGUE AFUA_4G00730)"/>
    <property type="match status" value="1"/>
</dbReference>
<evidence type="ECO:0000313" key="2">
    <source>
        <dbReference type="EMBL" id="SDQ25961.1"/>
    </source>
</evidence>
<dbReference type="Pfam" id="PF01814">
    <property type="entry name" value="Hemerythrin"/>
    <property type="match status" value="1"/>
</dbReference>
<dbReference type="InterPro" id="IPR012312">
    <property type="entry name" value="Hemerythrin-like"/>
</dbReference>
<proteinExistence type="predicted"/>